<evidence type="ECO:0000259" key="6">
    <source>
        <dbReference type="SMART" id="SM00739"/>
    </source>
</evidence>
<dbReference type="Proteomes" id="UP000230607">
    <property type="component" value="Chromosome 1"/>
</dbReference>
<evidence type="ECO:0000313" key="8">
    <source>
        <dbReference type="Proteomes" id="UP000230607"/>
    </source>
</evidence>
<dbReference type="GO" id="GO:0015934">
    <property type="term" value="C:large ribosomal subunit"/>
    <property type="evidence" value="ECO:0007669"/>
    <property type="project" value="UniProtKB-UniRule"/>
</dbReference>
<comment type="subunit">
    <text evidence="4">Part of the 50S ribosomal subunit.</text>
</comment>
<sequence length="163" mass="18687">MKPTKIRKRMLYTASQHLLSKQLGSHLSKDLKEKYHCKSMRVIEGDSVKVLRGEFKGIEGKVTRISTEKRGVAIEGIKREKLKGGNVDIYIHPSNVLITSLNLEDKWRQSRLEGQKPKTVKITPPETKEVKPKEQKEASKEKPKEVKLDDKKDKSKIEKKGTK</sequence>
<dbReference type="InterPro" id="IPR005825">
    <property type="entry name" value="Ribosomal_uL24_CS"/>
</dbReference>
<feature type="region of interest" description="Disordered" evidence="5">
    <location>
        <begin position="109"/>
        <end position="163"/>
    </location>
</feature>
<dbReference type="PANTHER" id="PTHR11143">
    <property type="entry name" value="60S RIBOSOMAL PROTEIN L26 FAMILY MEMBER"/>
    <property type="match status" value="1"/>
</dbReference>
<dbReference type="InterPro" id="IPR005756">
    <property type="entry name" value="Ribosomal_uL24_euk/arc"/>
</dbReference>
<feature type="domain" description="KOW" evidence="6">
    <location>
        <begin position="41"/>
        <end position="68"/>
    </location>
</feature>
<dbReference type="PROSITE" id="PS01108">
    <property type="entry name" value="RIBOSOMAL_L24"/>
    <property type="match status" value="1"/>
</dbReference>
<dbReference type="InterPro" id="IPR008991">
    <property type="entry name" value="Translation_prot_SH3-like_sf"/>
</dbReference>
<comment type="function">
    <text evidence="4">Located at the polypeptide exit tunnel on the outside of the subunit.</text>
</comment>
<reference evidence="8" key="1">
    <citation type="submission" date="2017-03" db="EMBL/GenBank/DDBJ databases">
        <authorList>
            <person name="Herbold C."/>
        </authorList>
    </citation>
    <scope>NUCLEOTIDE SEQUENCE [LARGE SCALE GENOMIC DNA]</scope>
</reference>
<dbReference type="GO" id="GO:0019843">
    <property type="term" value="F:rRNA binding"/>
    <property type="evidence" value="ECO:0007669"/>
    <property type="project" value="UniProtKB-UniRule"/>
</dbReference>
<dbReference type="InterPro" id="IPR014722">
    <property type="entry name" value="Rib_uL2_dom2"/>
</dbReference>
<dbReference type="HAMAP" id="MF_01326_A">
    <property type="entry name" value="Ribosomal_uL24_A"/>
    <property type="match status" value="1"/>
</dbReference>
<dbReference type="Gene3D" id="2.30.30.30">
    <property type="match status" value="1"/>
</dbReference>
<dbReference type="InterPro" id="IPR041988">
    <property type="entry name" value="Ribosomal_uL24_KOW"/>
</dbReference>
<dbReference type="AlphaFoldDB" id="A0A2H1FDQ6"/>
<dbReference type="SUPFAM" id="SSF50104">
    <property type="entry name" value="Translation proteins SH3-like domain"/>
    <property type="match status" value="1"/>
</dbReference>
<dbReference type="InterPro" id="IPR005824">
    <property type="entry name" value="KOW"/>
</dbReference>
<keyword evidence="3 4" id="KW-0687">Ribonucleoprotein</keyword>
<name>A0A2H1FDQ6_9ARCH</name>
<dbReference type="Pfam" id="PF00467">
    <property type="entry name" value="KOW"/>
    <property type="match status" value="1"/>
</dbReference>
<organism evidence="7 8">
    <name type="scientific">Candidatus Nitrosotalea okcheonensis</name>
    <dbReference type="NCBI Taxonomy" id="1903276"/>
    <lineage>
        <taxon>Archaea</taxon>
        <taxon>Nitrososphaerota</taxon>
        <taxon>Nitrososphaeria</taxon>
        <taxon>Nitrosotaleales</taxon>
        <taxon>Nitrosotaleaceae</taxon>
        <taxon>Nitrosotalea</taxon>
    </lineage>
</organism>
<protein>
    <recommendedName>
        <fullName evidence="4">Large ribosomal subunit protein uL24</fullName>
    </recommendedName>
</protein>
<comment type="similarity">
    <text evidence="1 4">Belongs to the universal ribosomal protein uL24 family.</text>
</comment>
<dbReference type="Pfam" id="PF16906">
    <property type="entry name" value="Ribosomal_L26"/>
    <property type="match status" value="1"/>
</dbReference>
<dbReference type="CDD" id="cd06089">
    <property type="entry name" value="KOW_RPL26"/>
    <property type="match status" value="1"/>
</dbReference>
<evidence type="ECO:0000313" key="7">
    <source>
        <dbReference type="EMBL" id="SMH70877.1"/>
    </source>
</evidence>
<feature type="compositionally biased region" description="Basic and acidic residues" evidence="5">
    <location>
        <begin position="126"/>
        <end position="163"/>
    </location>
</feature>
<keyword evidence="4" id="KW-0694">RNA-binding</keyword>
<evidence type="ECO:0000256" key="3">
    <source>
        <dbReference type="ARBA" id="ARBA00023274"/>
    </source>
</evidence>
<proteinExistence type="inferred from homology"/>
<dbReference type="NCBIfam" id="TIGR01080">
    <property type="entry name" value="rplX_A_E"/>
    <property type="match status" value="1"/>
</dbReference>
<dbReference type="GO" id="GO:0003735">
    <property type="term" value="F:structural constituent of ribosome"/>
    <property type="evidence" value="ECO:0007669"/>
    <property type="project" value="UniProtKB-UniRule"/>
</dbReference>
<keyword evidence="8" id="KW-1185">Reference proteome</keyword>
<dbReference type="SMART" id="SM00739">
    <property type="entry name" value="KOW"/>
    <property type="match status" value="1"/>
</dbReference>
<evidence type="ECO:0000256" key="2">
    <source>
        <dbReference type="ARBA" id="ARBA00022980"/>
    </source>
</evidence>
<dbReference type="GO" id="GO:0006412">
    <property type="term" value="P:translation"/>
    <property type="evidence" value="ECO:0007669"/>
    <property type="project" value="UniProtKB-UniRule"/>
</dbReference>
<keyword evidence="2 4" id="KW-0689">Ribosomal protein</keyword>
<evidence type="ECO:0000256" key="1">
    <source>
        <dbReference type="ARBA" id="ARBA00010618"/>
    </source>
</evidence>
<dbReference type="OrthoDB" id="10899at2157"/>
<comment type="function">
    <text evidence="4">One of two assembly initiator proteins, it binds directly to the 5'-end of the 23S rRNA, where it nucleates assembly of the 50S subunit.</text>
</comment>
<evidence type="ECO:0000256" key="5">
    <source>
        <dbReference type="SAM" id="MobiDB-lite"/>
    </source>
</evidence>
<gene>
    <name evidence="7" type="primary">rpl24p</name>
    <name evidence="4" type="synonym">rpl24</name>
    <name evidence="7" type="ORF">NCS_10684</name>
</gene>
<evidence type="ECO:0000256" key="4">
    <source>
        <dbReference type="HAMAP-Rule" id="MF_01326"/>
    </source>
</evidence>
<accession>A0A2H1FDQ6</accession>
<dbReference type="RefSeq" id="WP_157926939.1">
    <property type="nucleotide sequence ID" value="NZ_LT841358.1"/>
</dbReference>
<keyword evidence="4" id="KW-0699">rRNA-binding</keyword>
<dbReference type="EMBL" id="LT841358">
    <property type="protein sequence ID" value="SMH70877.1"/>
    <property type="molecule type" value="Genomic_DNA"/>
</dbReference>